<dbReference type="EMBL" id="BMJS01000036">
    <property type="protein sequence ID" value="GGG05495.1"/>
    <property type="molecule type" value="Genomic_DNA"/>
</dbReference>
<dbReference type="RefSeq" id="WP_117003690.1">
    <property type="nucleotide sequence ID" value="NZ_BMJS01000036.1"/>
</dbReference>
<sequence length="335" mass="39001">MLSIMDRLSIYRAVRISVMLTVAVAVWLIFDIERGYWIAMTLMIIYMPFEPGLVNNRIKMRLIGTIIGLLFGFILVEIIMAHVTWIVFLPLLVLFVLYFSMINYTYSAMFVTIAVMLLYSVMYTKGMSPATFMLARLVDTFAACAICFVAEVFFRPRKMIAHAILKDLEDILEAYAKHFALMYQSFSEQKFRNISVEYATNFNNSLLSLKQAADLNKTKLRPKQQQLMDACLEPVFKMRVNLISLHYLAEYNQKEMELFIDQNKTIFETICDDLNQLLDYDVSRQFSLDQVCQNKCFTTDVEKEIIQNLRSFDHLAYQAQSALIQFKQSDESKRS</sequence>
<dbReference type="OrthoDB" id="8670769at2"/>
<evidence type="ECO:0000256" key="5">
    <source>
        <dbReference type="ARBA" id="ARBA00023136"/>
    </source>
</evidence>
<protein>
    <recommendedName>
        <fullName evidence="8">Integral membrane bound transporter domain-containing protein</fullName>
    </recommendedName>
</protein>
<keyword evidence="3 7" id="KW-0812">Transmembrane</keyword>
<evidence type="ECO:0000256" key="3">
    <source>
        <dbReference type="ARBA" id="ARBA00022692"/>
    </source>
</evidence>
<reference evidence="9" key="1">
    <citation type="journal article" date="2014" name="Int. J. Syst. Evol. Microbiol.">
        <title>Complete genome sequence of Corynebacterium casei LMG S-19264T (=DSM 44701T), isolated from a smear-ripened cheese.</title>
        <authorList>
            <consortium name="US DOE Joint Genome Institute (JGI-PGF)"/>
            <person name="Walter F."/>
            <person name="Albersmeier A."/>
            <person name="Kalinowski J."/>
            <person name="Ruckert C."/>
        </authorList>
    </citation>
    <scope>NUCLEOTIDE SEQUENCE</scope>
    <source>
        <strain evidence="9">CGMCC 1.15758</strain>
    </source>
</reference>
<dbReference type="Proteomes" id="UP000636949">
    <property type="component" value="Unassembled WGS sequence"/>
</dbReference>
<evidence type="ECO:0000256" key="6">
    <source>
        <dbReference type="ARBA" id="ARBA00043993"/>
    </source>
</evidence>
<evidence type="ECO:0000256" key="7">
    <source>
        <dbReference type="SAM" id="Phobius"/>
    </source>
</evidence>
<keyword evidence="4 7" id="KW-1133">Transmembrane helix</keyword>
<keyword evidence="2" id="KW-1003">Cell membrane</keyword>
<keyword evidence="5 7" id="KW-0472">Membrane</keyword>
<feature type="transmembrane region" description="Helical" evidence="7">
    <location>
        <begin position="12"/>
        <end position="30"/>
    </location>
</feature>
<comment type="caution">
    <text evidence="9">The sequence shown here is derived from an EMBL/GenBank/DDBJ whole genome shotgun (WGS) entry which is preliminary data.</text>
</comment>
<dbReference type="PANTHER" id="PTHR30509:SF23">
    <property type="entry name" value="INNER MEMBRANE PROTEIN"/>
    <property type="match status" value="1"/>
</dbReference>
<keyword evidence="10" id="KW-1185">Reference proteome</keyword>
<dbReference type="InterPro" id="IPR049453">
    <property type="entry name" value="Memb_transporter_dom"/>
</dbReference>
<dbReference type="Pfam" id="PF13515">
    <property type="entry name" value="FUSC_2"/>
    <property type="match status" value="1"/>
</dbReference>
<feature type="transmembrane region" description="Helical" evidence="7">
    <location>
        <begin position="134"/>
        <end position="154"/>
    </location>
</feature>
<evidence type="ECO:0000259" key="8">
    <source>
        <dbReference type="Pfam" id="PF13515"/>
    </source>
</evidence>
<evidence type="ECO:0000256" key="2">
    <source>
        <dbReference type="ARBA" id="ARBA00022475"/>
    </source>
</evidence>
<feature type="transmembrane region" description="Helical" evidence="7">
    <location>
        <begin position="104"/>
        <end position="122"/>
    </location>
</feature>
<proteinExistence type="inferred from homology"/>
<comment type="subcellular location">
    <subcellularLocation>
        <location evidence="1">Cell membrane</location>
        <topology evidence="1">Multi-pass membrane protein</topology>
    </subcellularLocation>
</comment>
<feature type="transmembrane region" description="Helical" evidence="7">
    <location>
        <begin position="66"/>
        <end position="98"/>
    </location>
</feature>
<evidence type="ECO:0000256" key="1">
    <source>
        <dbReference type="ARBA" id="ARBA00004651"/>
    </source>
</evidence>
<evidence type="ECO:0000313" key="9">
    <source>
        <dbReference type="EMBL" id="GGG05495.1"/>
    </source>
</evidence>
<gene>
    <name evidence="9" type="ORF">GCM10010995_23720</name>
</gene>
<dbReference type="PANTHER" id="PTHR30509">
    <property type="entry name" value="P-HYDROXYBENZOIC ACID EFFLUX PUMP SUBUNIT-RELATED"/>
    <property type="match status" value="1"/>
</dbReference>
<evidence type="ECO:0000256" key="4">
    <source>
        <dbReference type="ARBA" id="ARBA00022989"/>
    </source>
</evidence>
<evidence type="ECO:0000313" key="10">
    <source>
        <dbReference type="Proteomes" id="UP000636949"/>
    </source>
</evidence>
<accession>A0A8J2Z6K0</accession>
<feature type="transmembrane region" description="Helical" evidence="7">
    <location>
        <begin position="36"/>
        <end position="54"/>
    </location>
</feature>
<dbReference type="AlphaFoldDB" id="A0A8J2Z6K0"/>
<name>A0A8J2Z6K0_9GAMM</name>
<comment type="similarity">
    <text evidence="6">Belongs to the YccS/YhfK family.</text>
</comment>
<feature type="domain" description="Integral membrane bound transporter" evidence="8">
    <location>
        <begin position="23"/>
        <end position="149"/>
    </location>
</feature>
<dbReference type="GO" id="GO:0005886">
    <property type="term" value="C:plasma membrane"/>
    <property type="evidence" value="ECO:0007669"/>
    <property type="project" value="UniProtKB-SubCell"/>
</dbReference>
<organism evidence="9 10">
    <name type="scientific">Cysteiniphilum litorale</name>
    <dbReference type="NCBI Taxonomy" id="2056700"/>
    <lineage>
        <taxon>Bacteria</taxon>
        <taxon>Pseudomonadati</taxon>
        <taxon>Pseudomonadota</taxon>
        <taxon>Gammaproteobacteria</taxon>
        <taxon>Thiotrichales</taxon>
        <taxon>Fastidiosibacteraceae</taxon>
        <taxon>Cysteiniphilum</taxon>
    </lineage>
</organism>
<reference evidence="9" key="2">
    <citation type="submission" date="2020-09" db="EMBL/GenBank/DDBJ databases">
        <authorList>
            <person name="Sun Q."/>
            <person name="Zhou Y."/>
        </authorList>
    </citation>
    <scope>NUCLEOTIDE SEQUENCE</scope>
    <source>
        <strain evidence="9">CGMCC 1.15758</strain>
    </source>
</reference>